<evidence type="ECO:0000256" key="2">
    <source>
        <dbReference type="ARBA" id="ARBA00022679"/>
    </source>
</evidence>
<dbReference type="InterPro" id="IPR043129">
    <property type="entry name" value="ATPase_NBD"/>
</dbReference>
<dbReference type="GO" id="GO:0005737">
    <property type="term" value="C:cytoplasm"/>
    <property type="evidence" value="ECO:0007669"/>
    <property type="project" value="UniProtKB-SubCell"/>
</dbReference>
<evidence type="ECO:0000256" key="3">
    <source>
        <dbReference type="ARBA" id="ARBA00022741"/>
    </source>
</evidence>
<dbReference type="PANTHER" id="PTHR21060:SF15">
    <property type="entry name" value="ACETATE KINASE-RELATED"/>
    <property type="match status" value="1"/>
</dbReference>
<dbReference type="Gene3D" id="3.30.420.40">
    <property type="match status" value="2"/>
</dbReference>
<keyword evidence="3 6" id="KW-0547">Nucleotide-binding</keyword>
<comment type="similarity">
    <text evidence="1 6 7">Belongs to the acetokinase family.</text>
</comment>
<feature type="binding site" evidence="6">
    <location>
        <position position="383"/>
    </location>
    <ligand>
        <name>Mg(2+)</name>
        <dbReference type="ChEBI" id="CHEBI:18420"/>
    </ligand>
</feature>
<keyword evidence="6" id="KW-0460">Magnesium</keyword>
<dbReference type="NCBIfam" id="TIGR00016">
    <property type="entry name" value="ackA"/>
    <property type="match status" value="1"/>
</dbReference>
<reference evidence="8 9" key="1">
    <citation type="submission" date="2019-02" db="EMBL/GenBank/DDBJ databases">
        <title>Kribbella capetownensis sp. nov. and Kribbella speibonae sp. nov., isolated from soil.</title>
        <authorList>
            <person name="Curtis S.M."/>
            <person name="Norton I."/>
            <person name="Everest G.J."/>
            <person name="Meyers P.R."/>
        </authorList>
    </citation>
    <scope>NUCLEOTIDE SEQUENCE [LARGE SCALE GENOMIC DNA]</scope>
    <source>
        <strain evidence="8 9">NRRL B-24813</strain>
    </source>
</reference>
<dbReference type="GO" id="GO:0006083">
    <property type="term" value="P:acetate metabolic process"/>
    <property type="evidence" value="ECO:0007669"/>
    <property type="project" value="TreeGrafter"/>
</dbReference>
<dbReference type="EC" id="2.7.2.1" evidence="6"/>
<feature type="binding site" evidence="6">
    <location>
        <begin position="281"/>
        <end position="283"/>
    </location>
    <ligand>
        <name>ATP</name>
        <dbReference type="ChEBI" id="CHEBI:30616"/>
    </ligand>
</feature>
<dbReference type="GO" id="GO:0005524">
    <property type="term" value="F:ATP binding"/>
    <property type="evidence" value="ECO:0007669"/>
    <property type="project" value="UniProtKB-KW"/>
</dbReference>
<dbReference type="SUPFAM" id="SSF53067">
    <property type="entry name" value="Actin-like ATPase domain"/>
    <property type="match status" value="2"/>
</dbReference>
<comment type="pathway">
    <text evidence="6">Metabolic intermediate biosynthesis; acetyl-CoA biosynthesis; acetyl-CoA from acetate: step 1/2.</text>
</comment>
<evidence type="ECO:0000256" key="7">
    <source>
        <dbReference type="RuleBase" id="RU003835"/>
    </source>
</evidence>
<feature type="binding site" evidence="6">
    <location>
        <position position="9"/>
    </location>
    <ligand>
        <name>Mg(2+)</name>
        <dbReference type="ChEBI" id="CHEBI:18420"/>
    </ligand>
</feature>
<dbReference type="InterPro" id="IPR023865">
    <property type="entry name" value="Aliphatic_acid_kinase_CS"/>
</dbReference>
<evidence type="ECO:0000256" key="6">
    <source>
        <dbReference type="HAMAP-Rule" id="MF_00020"/>
    </source>
</evidence>
<dbReference type="GO" id="GO:0000287">
    <property type="term" value="F:magnesium ion binding"/>
    <property type="evidence" value="ECO:0007669"/>
    <property type="project" value="UniProtKB-UniRule"/>
</dbReference>
<organism evidence="8 9">
    <name type="scientific">Kribbella pittospori</name>
    <dbReference type="NCBI Taxonomy" id="722689"/>
    <lineage>
        <taxon>Bacteria</taxon>
        <taxon>Bacillati</taxon>
        <taxon>Actinomycetota</taxon>
        <taxon>Actinomycetes</taxon>
        <taxon>Propionibacteriales</taxon>
        <taxon>Kribbellaceae</taxon>
        <taxon>Kribbella</taxon>
    </lineage>
</organism>
<comment type="cofactor">
    <cofactor evidence="6">
        <name>Mg(2+)</name>
        <dbReference type="ChEBI" id="CHEBI:18420"/>
    </cofactor>
    <cofactor evidence="6">
        <name>Mn(2+)</name>
        <dbReference type="ChEBI" id="CHEBI:29035"/>
    </cofactor>
    <text evidence="6">Mg(2+). Can also accept Mn(2+).</text>
</comment>
<proteinExistence type="inferred from homology"/>
<keyword evidence="4 6" id="KW-0418">Kinase</keyword>
<dbReference type="CDD" id="cd24010">
    <property type="entry name" value="ASKHA_NBD_AcK_PK"/>
    <property type="match status" value="1"/>
</dbReference>
<sequence length="401" mass="42727">MNDHVLVINAGSSSLKYSLVDASTGKAPAAGLIERIGESQGRHIHRGPGGEAEHTASIPTHEDALRAAIDAFGTYGPSLAEVEIGAIGHRVVHGGSRFAAPTLVDDEVIAAVTDLVPLAPLHNPANLEGIRVARRLFPQLPQVAVFDTAFHQTLPPPAYTYAVPLSWREEHGVRRYGFHGTSHAFVSQEAARLLGRDATNVNVIVLHLGNGCSASAVEAGRSVETSMGLTPLEGLVMGTRSGDIDPAVPAYLSRKLGLTAEEIEHDLNSASGLKGLAGENDFRELARLRANGDEGAGLAFDVYCHRIRKYVGAYYAVLGTVDAVVFTAGVGEHSPEVRAASLRGLERLGIVLDNDRNVARSTEARRISTDDSEVSVFVVPTNEEWQIAREALGLVRSRHGD</sequence>
<name>A0A4R0K3Z9_9ACTN</name>
<feature type="binding site" evidence="6">
    <location>
        <begin position="207"/>
        <end position="211"/>
    </location>
    <ligand>
        <name>ATP</name>
        <dbReference type="ChEBI" id="CHEBI:30616"/>
    </ligand>
</feature>
<gene>
    <name evidence="6" type="primary">ackA</name>
    <name evidence="8" type="ORF">E0H73_39715</name>
</gene>
<dbReference type="AlphaFoldDB" id="A0A4R0K3Z9"/>
<comment type="function">
    <text evidence="6">Catalyzes the formation of acetyl phosphate from acetate and ATP. Can also catalyze the reverse reaction.</text>
</comment>
<keyword evidence="6" id="KW-0479">Metal-binding</keyword>
<protein>
    <recommendedName>
        <fullName evidence="6">Acetate kinase</fullName>
        <ecNumber evidence="6">2.7.2.1</ecNumber>
    </recommendedName>
    <alternativeName>
        <fullName evidence="6">Acetokinase</fullName>
    </alternativeName>
</protein>
<dbReference type="PROSITE" id="PS01075">
    <property type="entry name" value="ACETATE_KINASE_1"/>
    <property type="match status" value="1"/>
</dbReference>
<feature type="binding site" evidence="6">
    <location>
        <position position="16"/>
    </location>
    <ligand>
        <name>ATP</name>
        <dbReference type="ChEBI" id="CHEBI:30616"/>
    </ligand>
</feature>
<dbReference type="InterPro" id="IPR004372">
    <property type="entry name" value="Ac/propionate_kinase"/>
</dbReference>
<evidence type="ECO:0000256" key="4">
    <source>
        <dbReference type="ARBA" id="ARBA00022777"/>
    </source>
</evidence>
<dbReference type="PROSITE" id="PS01076">
    <property type="entry name" value="ACETATE_KINASE_2"/>
    <property type="match status" value="1"/>
</dbReference>
<dbReference type="InterPro" id="IPR000890">
    <property type="entry name" value="Aliphatic_acid_kin_short-chain"/>
</dbReference>
<dbReference type="PANTHER" id="PTHR21060">
    <property type="entry name" value="ACETATE KINASE"/>
    <property type="match status" value="1"/>
</dbReference>
<evidence type="ECO:0000313" key="8">
    <source>
        <dbReference type="EMBL" id="TCC54279.1"/>
    </source>
</evidence>
<keyword evidence="2 6" id="KW-0808">Transferase</keyword>
<keyword evidence="5 6" id="KW-0067">ATP-binding</keyword>
<feature type="site" description="Transition state stabilizer" evidence="6">
    <location>
        <position position="240"/>
    </location>
</feature>
<dbReference type="EMBL" id="SJKB01000020">
    <property type="protein sequence ID" value="TCC54279.1"/>
    <property type="molecule type" value="Genomic_DNA"/>
</dbReference>
<dbReference type="PIRSF" id="PIRSF000722">
    <property type="entry name" value="Acetate_prop_kin"/>
    <property type="match status" value="1"/>
</dbReference>
<comment type="caution">
    <text evidence="8">The sequence shown here is derived from an EMBL/GenBank/DDBJ whole genome shotgun (WGS) entry which is preliminary data.</text>
</comment>
<dbReference type="HAMAP" id="MF_00020">
    <property type="entry name" value="Acetate_kinase"/>
    <property type="match status" value="1"/>
</dbReference>
<comment type="subcellular location">
    <subcellularLocation>
        <location evidence="6">Cytoplasm</location>
    </subcellularLocation>
</comment>
<dbReference type="UniPathway" id="UPA00340">
    <property type="reaction ID" value="UER00458"/>
</dbReference>
<evidence type="ECO:0000256" key="1">
    <source>
        <dbReference type="ARBA" id="ARBA00008748"/>
    </source>
</evidence>
<comment type="catalytic activity">
    <reaction evidence="6">
        <text>acetate + ATP = acetyl phosphate + ADP</text>
        <dbReference type="Rhea" id="RHEA:11352"/>
        <dbReference type="ChEBI" id="CHEBI:22191"/>
        <dbReference type="ChEBI" id="CHEBI:30089"/>
        <dbReference type="ChEBI" id="CHEBI:30616"/>
        <dbReference type="ChEBI" id="CHEBI:456216"/>
        <dbReference type="EC" id="2.7.2.1"/>
    </reaction>
</comment>
<feature type="site" description="Transition state stabilizer" evidence="6">
    <location>
        <position position="179"/>
    </location>
</feature>
<dbReference type="Proteomes" id="UP000291144">
    <property type="component" value="Unassembled WGS sequence"/>
</dbReference>
<feature type="binding site" evidence="6">
    <location>
        <begin position="329"/>
        <end position="333"/>
    </location>
    <ligand>
        <name>ATP</name>
        <dbReference type="ChEBI" id="CHEBI:30616"/>
    </ligand>
</feature>
<evidence type="ECO:0000256" key="5">
    <source>
        <dbReference type="ARBA" id="ARBA00022840"/>
    </source>
</evidence>
<dbReference type="PRINTS" id="PR00471">
    <property type="entry name" value="ACETATEKNASE"/>
</dbReference>
<dbReference type="Pfam" id="PF00871">
    <property type="entry name" value="Acetate_kinase"/>
    <property type="match status" value="1"/>
</dbReference>
<accession>A0A4R0K3Z9</accession>
<comment type="subunit">
    <text evidence="6">Homodimer.</text>
</comment>
<dbReference type="RefSeq" id="WP_131365461.1">
    <property type="nucleotide sequence ID" value="NZ_SJKB01000020.1"/>
</dbReference>
<keyword evidence="9" id="KW-1185">Reference proteome</keyword>
<dbReference type="GO" id="GO:0006085">
    <property type="term" value="P:acetyl-CoA biosynthetic process"/>
    <property type="evidence" value="ECO:0007669"/>
    <property type="project" value="UniProtKB-UniRule"/>
</dbReference>
<feature type="binding site" evidence="6">
    <location>
        <position position="90"/>
    </location>
    <ligand>
        <name>substrate</name>
    </ligand>
</feature>
<evidence type="ECO:0000313" key="9">
    <source>
        <dbReference type="Proteomes" id="UP000291144"/>
    </source>
</evidence>
<dbReference type="GO" id="GO:0008776">
    <property type="term" value="F:acetate kinase activity"/>
    <property type="evidence" value="ECO:0007669"/>
    <property type="project" value="UniProtKB-UniRule"/>
</dbReference>
<feature type="active site" description="Proton donor/acceptor" evidence="6">
    <location>
        <position position="147"/>
    </location>
</feature>
<keyword evidence="6" id="KW-0963">Cytoplasm</keyword>
<dbReference type="OrthoDB" id="9802453at2"/>